<feature type="domain" description="Glycoside hydrolase family 5" evidence="4">
    <location>
        <begin position="107"/>
        <end position="325"/>
    </location>
</feature>
<dbReference type="InterPro" id="IPR001547">
    <property type="entry name" value="Glyco_hydro_5"/>
</dbReference>
<comment type="similarity">
    <text evidence="3">Belongs to the glycosyl hydrolase 5 (cellulase A) family.</text>
</comment>
<dbReference type="InterPro" id="IPR017853">
    <property type="entry name" value="GH"/>
</dbReference>
<keyword evidence="2 3" id="KW-0326">Glycosidase</keyword>
<dbReference type="Proteomes" id="UP000658320">
    <property type="component" value="Unassembled WGS sequence"/>
</dbReference>
<accession>A0A918CE04</accession>
<dbReference type="GO" id="GO:0004553">
    <property type="term" value="F:hydrolase activity, hydrolyzing O-glycosyl compounds"/>
    <property type="evidence" value="ECO:0007669"/>
    <property type="project" value="InterPro"/>
</dbReference>
<dbReference type="GO" id="GO:0009251">
    <property type="term" value="P:glucan catabolic process"/>
    <property type="evidence" value="ECO:0007669"/>
    <property type="project" value="TreeGrafter"/>
</dbReference>
<dbReference type="Pfam" id="PF00150">
    <property type="entry name" value="Cellulase"/>
    <property type="match status" value="1"/>
</dbReference>
<proteinExistence type="inferred from homology"/>
<reference evidence="5" key="1">
    <citation type="journal article" date="2014" name="Int. J. Syst. Evol. Microbiol.">
        <title>Complete genome sequence of Corynebacterium casei LMG S-19264T (=DSM 44701T), isolated from a smear-ripened cheese.</title>
        <authorList>
            <consortium name="US DOE Joint Genome Institute (JGI-PGF)"/>
            <person name="Walter F."/>
            <person name="Albersmeier A."/>
            <person name="Kalinowski J."/>
            <person name="Ruckert C."/>
        </authorList>
    </citation>
    <scope>NUCLEOTIDE SEQUENCE</scope>
    <source>
        <strain evidence="5">JCM 4346</strain>
    </source>
</reference>
<sequence length="397" mass="44132">MSRTGNLDDHCAGCHDSGRRDVCVNIRHPKGRCLRKHEDPRKAKPMRRTPAGTRRTPRLRAALIALLIAGAGTTTLAGTPATAAPATDTTQFKGVNWADPRDNFADDPVVLSGLSLSDTYAQTYTKASRVISAFRANLGANTVRLPINPYTVNGAYWKSYRGVVDAASAKGFKVILSYWEGTGPRKDGFIDDTATYWPMWDTVVKAYKNDKHVYFEPMNEPHGYTDTEWADIAAKWLATYPSVPRNRVFVSGAGYNDHVTTVCADPRLKGTYLSLHHYGFWKEYATYDQWVADLKVRIGDCAGRTVADEFGAPMTTGLDYNKPTPDNNYINFIQAVTDTFRELKMGSVYWPGLRTDDTYSLQTLTGDPARPWLATTNQSGADRLAWAWGRGKPVQQP</sequence>
<organism evidence="5 6">
    <name type="scientific">Streptomyces aurantiogriseus</name>
    <dbReference type="NCBI Taxonomy" id="66870"/>
    <lineage>
        <taxon>Bacteria</taxon>
        <taxon>Bacillati</taxon>
        <taxon>Actinomycetota</taxon>
        <taxon>Actinomycetes</taxon>
        <taxon>Kitasatosporales</taxon>
        <taxon>Streptomycetaceae</taxon>
        <taxon>Streptomyces</taxon>
    </lineage>
</organism>
<evidence type="ECO:0000256" key="3">
    <source>
        <dbReference type="RuleBase" id="RU361153"/>
    </source>
</evidence>
<keyword evidence="6" id="KW-1185">Reference proteome</keyword>
<comment type="caution">
    <text evidence="5">The sequence shown here is derived from an EMBL/GenBank/DDBJ whole genome shotgun (WGS) entry which is preliminary data.</text>
</comment>
<evidence type="ECO:0000313" key="6">
    <source>
        <dbReference type="Proteomes" id="UP000658320"/>
    </source>
</evidence>
<dbReference type="SUPFAM" id="SSF51445">
    <property type="entry name" value="(Trans)glycosidases"/>
    <property type="match status" value="1"/>
</dbReference>
<name>A0A918CE04_9ACTN</name>
<gene>
    <name evidence="5" type="ORF">GCM10010251_39450</name>
</gene>
<dbReference type="Gene3D" id="3.20.20.80">
    <property type="entry name" value="Glycosidases"/>
    <property type="match status" value="1"/>
</dbReference>
<keyword evidence="1 3" id="KW-0378">Hydrolase</keyword>
<dbReference type="PANTHER" id="PTHR34142">
    <property type="entry name" value="ENDO-BETA-1,4-GLUCANASE A"/>
    <property type="match status" value="1"/>
</dbReference>
<dbReference type="AlphaFoldDB" id="A0A918CE04"/>
<reference evidence="5" key="2">
    <citation type="submission" date="2020-09" db="EMBL/GenBank/DDBJ databases">
        <authorList>
            <person name="Sun Q."/>
            <person name="Ohkuma M."/>
        </authorList>
    </citation>
    <scope>NUCLEOTIDE SEQUENCE</scope>
    <source>
        <strain evidence="5">JCM 4346</strain>
    </source>
</reference>
<evidence type="ECO:0000256" key="1">
    <source>
        <dbReference type="ARBA" id="ARBA00022801"/>
    </source>
</evidence>
<dbReference type="PANTHER" id="PTHR34142:SF1">
    <property type="entry name" value="GLYCOSIDE HYDROLASE FAMILY 5 DOMAIN-CONTAINING PROTEIN"/>
    <property type="match status" value="1"/>
</dbReference>
<dbReference type="EMBL" id="BMSX01000008">
    <property type="protein sequence ID" value="GGR19386.1"/>
    <property type="molecule type" value="Genomic_DNA"/>
</dbReference>
<evidence type="ECO:0000259" key="4">
    <source>
        <dbReference type="Pfam" id="PF00150"/>
    </source>
</evidence>
<evidence type="ECO:0000256" key="2">
    <source>
        <dbReference type="ARBA" id="ARBA00023295"/>
    </source>
</evidence>
<evidence type="ECO:0000313" key="5">
    <source>
        <dbReference type="EMBL" id="GGR19386.1"/>
    </source>
</evidence>
<protein>
    <submittedName>
        <fullName evidence="5">Cellulase</fullName>
    </submittedName>
</protein>